<evidence type="ECO:0000313" key="2">
    <source>
        <dbReference type="EMBL" id="KAJ3978909.1"/>
    </source>
</evidence>
<feature type="compositionally biased region" description="Low complexity" evidence="1">
    <location>
        <begin position="111"/>
        <end position="120"/>
    </location>
</feature>
<dbReference type="Proteomes" id="UP001163850">
    <property type="component" value="Unassembled WGS sequence"/>
</dbReference>
<gene>
    <name evidence="2" type="ORF">F5890DRAFT_1422100</name>
</gene>
<proteinExistence type="predicted"/>
<feature type="compositionally biased region" description="Polar residues" evidence="1">
    <location>
        <begin position="121"/>
        <end position="136"/>
    </location>
</feature>
<evidence type="ECO:0000313" key="3">
    <source>
        <dbReference type="Proteomes" id="UP001163850"/>
    </source>
</evidence>
<dbReference type="EMBL" id="MU802620">
    <property type="protein sequence ID" value="KAJ3978909.1"/>
    <property type="molecule type" value="Genomic_DNA"/>
</dbReference>
<feature type="region of interest" description="Disordered" evidence="1">
    <location>
        <begin position="97"/>
        <end position="144"/>
    </location>
</feature>
<protein>
    <submittedName>
        <fullName evidence="2">Uncharacterized protein</fullName>
    </submittedName>
</protein>
<accession>A0AA38UM67</accession>
<sequence length="144" mass="16267">MKSLKALSKEILFDFNAQHDCASGECKIDNSTEFVIQEHIKTAKNKKTVYHSDDIRYLMNMHALHNAHLVREVLPQSLVITIPLQIHRNEFHEELSQGLQESGAEKRAQSKAKAAATRAKNQFTKQVQGRTTQGANITLREEGS</sequence>
<comment type="caution">
    <text evidence="2">The sequence shown here is derived from an EMBL/GenBank/DDBJ whole genome shotgun (WGS) entry which is preliminary data.</text>
</comment>
<organism evidence="2 3">
    <name type="scientific">Lentinula detonsa</name>
    <dbReference type="NCBI Taxonomy" id="2804962"/>
    <lineage>
        <taxon>Eukaryota</taxon>
        <taxon>Fungi</taxon>
        <taxon>Dikarya</taxon>
        <taxon>Basidiomycota</taxon>
        <taxon>Agaricomycotina</taxon>
        <taxon>Agaricomycetes</taxon>
        <taxon>Agaricomycetidae</taxon>
        <taxon>Agaricales</taxon>
        <taxon>Marasmiineae</taxon>
        <taxon>Omphalotaceae</taxon>
        <taxon>Lentinula</taxon>
    </lineage>
</organism>
<reference evidence="2" key="1">
    <citation type="submission" date="2022-08" db="EMBL/GenBank/DDBJ databases">
        <authorList>
            <consortium name="DOE Joint Genome Institute"/>
            <person name="Min B."/>
            <person name="Riley R."/>
            <person name="Sierra-Patev S."/>
            <person name="Naranjo-Ortiz M."/>
            <person name="Looney B."/>
            <person name="Konkel Z."/>
            <person name="Slot J.C."/>
            <person name="Sakamoto Y."/>
            <person name="Steenwyk J.L."/>
            <person name="Rokas A."/>
            <person name="Carro J."/>
            <person name="Camarero S."/>
            <person name="Ferreira P."/>
            <person name="Molpeceres G."/>
            <person name="Ruiz-Duenas F.J."/>
            <person name="Serrano A."/>
            <person name="Henrissat B."/>
            <person name="Drula E."/>
            <person name="Hughes K.W."/>
            <person name="Mata J.L."/>
            <person name="Ishikawa N.K."/>
            <person name="Vargas-Isla R."/>
            <person name="Ushijima S."/>
            <person name="Smith C.A."/>
            <person name="Ahrendt S."/>
            <person name="Andreopoulos W."/>
            <person name="He G."/>
            <person name="Labutti K."/>
            <person name="Lipzen A."/>
            <person name="Ng V."/>
            <person name="Sandor L."/>
            <person name="Barry K."/>
            <person name="Martinez A.T."/>
            <person name="Xiao Y."/>
            <person name="Gibbons J.G."/>
            <person name="Terashima K."/>
            <person name="Hibbett D.S."/>
            <person name="Grigoriev I.V."/>
        </authorList>
    </citation>
    <scope>NUCLEOTIDE SEQUENCE</scope>
    <source>
        <strain evidence="2">TFB7829</strain>
    </source>
</reference>
<dbReference type="AlphaFoldDB" id="A0AA38UM67"/>
<evidence type="ECO:0000256" key="1">
    <source>
        <dbReference type="SAM" id="MobiDB-lite"/>
    </source>
</evidence>
<name>A0AA38UM67_9AGAR</name>